<dbReference type="PANTHER" id="PTHR12302:SF26">
    <property type="entry name" value="BLR1266 PROTEIN"/>
    <property type="match status" value="1"/>
</dbReference>
<dbReference type="Proteomes" id="UP000002417">
    <property type="component" value="Chromosome"/>
</dbReference>
<keyword evidence="2" id="KW-0472">Membrane</keyword>
<keyword evidence="5" id="KW-1185">Reference proteome</keyword>
<dbReference type="KEGG" id="xau:Xaut_2244"/>
<dbReference type="Gene3D" id="2.40.50.90">
    <property type="match status" value="1"/>
</dbReference>
<dbReference type="EMBL" id="CP000781">
    <property type="protein sequence ID" value="ABS67487.1"/>
    <property type="molecule type" value="Genomic_DNA"/>
</dbReference>
<dbReference type="HOGENOM" id="CLU_509907_0_0_5"/>
<dbReference type="eggNOG" id="COG1360">
    <property type="taxonomic scope" value="Bacteria"/>
</dbReference>
<evidence type="ECO:0000313" key="4">
    <source>
        <dbReference type="EMBL" id="ABS67487.1"/>
    </source>
</evidence>
<evidence type="ECO:0000256" key="1">
    <source>
        <dbReference type="SAM" id="MobiDB-lite"/>
    </source>
</evidence>
<feature type="transmembrane region" description="Helical" evidence="2">
    <location>
        <begin position="17"/>
        <end position="41"/>
    </location>
</feature>
<dbReference type="SUPFAM" id="SSF103088">
    <property type="entry name" value="OmpA-like"/>
    <property type="match status" value="1"/>
</dbReference>
<protein>
    <submittedName>
        <fullName evidence="4">Nuclease (SNase domain protein)</fullName>
    </submittedName>
</protein>
<dbReference type="PROSITE" id="PS50830">
    <property type="entry name" value="TNASE_3"/>
    <property type="match status" value="1"/>
</dbReference>
<keyword evidence="2" id="KW-1133">Transmembrane helix</keyword>
<dbReference type="Pfam" id="PF00565">
    <property type="entry name" value="SNase"/>
    <property type="match status" value="1"/>
</dbReference>
<reference evidence="4 5" key="1">
    <citation type="submission" date="2007-07" db="EMBL/GenBank/DDBJ databases">
        <title>Complete sequence of chromosome of Xanthobacter autotrophicus Py2.</title>
        <authorList>
            <consortium name="US DOE Joint Genome Institute"/>
            <person name="Copeland A."/>
            <person name="Lucas S."/>
            <person name="Lapidus A."/>
            <person name="Barry K."/>
            <person name="Glavina del Rio T."/>
            <person name="Hammon N."/>
            <person name="Israni S."/>
            <person name="Dalin E."/>
            <person name="Tice H."/>
            <person name="Pitluck S."/>
            <person name="Sims D."/>
            <person name="Brettin T."/>
            <person name="Bruce D."/>
            <person name="Detter J.C."/>
            <person name="Han C."/>
            <person name="Tapia R."/>
            <person name="Brainard J."/>
            <person name="Schmutz J."/>
            <person name="Larimer F."/>
            <person name="Land M."/>
            <person name="Hauser L."/>
            <person name="Kyrpides N."/>
            <person name="Kim E."/>
            <person name="Ensigns S.A."/>
            <person name="Richardson P."/>
        </authorList>
    </citation>
    <scope>NUCLEOTIDE SEQUENCE [LARGE SCALE GENOMIC DNA]</scope>
    <source>
        <strain evidence="5">ATCC BAA-1158 / Py2</strain>
    </source>
</reference>
<accession>A7IHJ4</accession>
<dbReference type="SUPFAM" id="SSF50199">
    <property type="entry name" value="Staphylococcal nuclease"/>
    <property type="match status" value="1"/>
</dbReference>
<dbReference type="SMART" id="SM00318">
    <property type="entry name" value="SNc"/>
    <property type="match status" value="1"/>
</dbReference>
<evidence type="ECO:0000259" key="3">
    <source>
        <dbReference type="PROSITE" id="PS50830"/>
    </source>
</evidence>
<sequence>MTFKTVRLDNSSYRRGVVLGLTMAEIMLLLVFCLLLGFAALTARDRDRITKLAQERDAARSSVMEESALKQLVADLRNIAGNKDQVSDAWETLVRSRDAMQRLEQAGISVDNAIHSARAITAFAKAGLESGDPDELVRDVKLARQIKGALNDRNLSIPSPTEMASAVQNAANGKGEHDWPPIVNLSEADGFFFKVGSAQPNPDFVKSIHSSIAPRLIDYIKEYNVDIVEVIGHTDEQPMAPRPSNLDGALLTVLASRSDISTAMPADNAGLGLARAVAVMQILKGDSRLAGTTILPFSGGQLIQPGDRLTAGSGGDVKERRRIEIRLRRSNPMPDVSGHAIAASSPAAPQDATKGNVKAGNPAAPPLAETRAETAASLVPAHQIASAQPAPPLPESLVGRATVIDGDTISIGDQRIRLFGIDAPEAQQTCVDGKGQDYPCGRSAALALNEFLSAARPTRCDRKGIDRYGRIVASCYRASGEDIASWLVRSGFALDWQLYSHGLYAKEQQSARTNRAGLWQGQFTLPWEWRASGR</sequence>
<proteinExistence type="predicted"/>
<name>A7IHJ4_XANP2</name>
<evidence type="ECO:0000313" key="5">
    <source>
        <dbReference type="Proteomes" id="UP000002417"/>
    </source>
</evidence>
<feature type="region of interest" description="Disordered" evidence="1">
    <location>
        <begin position="331"/>
        <end position="365"/>
    </location>
</feature>
<dbReference type="Gene3D" id="3.30.1330.60">
    <property type="entry name" value="OmpA-like domain"/>
    <property type="match status" value="1"/>
</dbReference>
<gene>
    <name evidence="4" type="ordered locus">Xaut_2244</name>
</gene>
<evidence type="ECO:0000256" key="2">
    <source>
        <dbReference type="SAM" id="Phobius"/>
    </source>
</evidence>
<dbReference type="AlphaFoldDB" id="A7IHJ4"/>
<dbReference type="InterPro" id="IPR016071">
    <property type="entry name" value="Staphylococal_nuclease_OB-fold"/>
</dbReference>
<organism evidence="4 5">
    <name type="scientific">Xanthobacter autotrophicus (strain ATCC BAA-1158 / Py2)</name>
    <dbReference type="NCBI Taxonomy" id="78245"/>
    <lineage>
        <taxon>Bacteria</taxon>
        <taxon>Pseudomonadati</taxon>
        <taxon>Pseudomonadota</taxon>
        <taxon>Alphaproteobacteria</taxon>
        <taxon>Hyphomicrobiales</taxon>
        <taxon>Xanthobacteraceae</taxon>
        <taxon>Xanthobacter</taxon>
    </lineage>
</organism>
<feature type="domain" description="TNase-like" evidence="3">
    <location>
        <begin position="403"/>
        <end position="521"/>
    </location>
</feature>
<dbReference type="InterPro" id="IPR036737">
    <property type="entry name" value="OmpA-like_sf"/>
</dbReference>
<dbReference type="InterPro" id="IPR035437">
    <property type="entry name" value="SNase_OB-fold_sf"/>
</dbReference>
<keyword evidence="2" id="KW-0812">Transmembrane</keyword>
<dbReference type="eggNOG" id="COG1525">
    <property type="taxonomic scope" value="Bacteria"/>
</dbReference>
<dbReference type="PANTHER" id="PTHR12302">
    <property type="entry name" value="EBNA2 BINDING PROTEIN P100"/>
    <property type="match status" value="1"/>
</dbReference>
<dbReference type="STRING" id="78245.Xaut_2244"/>